<feature type="transmembrane region" description="Helical" evidence="5">
    <location>
        <begin position="98"/>
        <end position="119"/>
    </location>
</feature>
<feature type="transmembrane region" description="Helical" evidence="5">
    <location>
        <begin position="223"/>
        <end position="241"/>
    </location>
</feature>
<evidence type="ECO:0000313" key="8">
    <source>
        <dbReference type="Proteomes" id="UP000308549"/>
    </source>
</evidence>
<dbReference type="Pfam" id="PF00083">
    <property type="entry name" value="Sugar_tr"/>
    <property type="match status" value="1"/>
</dbReference>
<feature type="non-terminal residue" evidence="7">
    <location>
        <position position="1"/>
    </location>
</feature>
<keyword evidence="8" id="KW-1185">Reference proteome</keyword>
<evidence type="ECO:0000256" key="5">
    <source>
        <dbReference type="SAM" id="Phobius"/>
    </source>
</evidence>
<dbReference type="OrthoDB" id="433512at2759"/>
<dbReference type="PANTHER" id="PTHR24064">
    <property type="entry name" value="SOLUTE CARRIER FAMILY 22 MEMBER"/>
    <property type="match status" value="1"/>
</dbReference>
<keyword evidence="4 5" id="KW-0472">Membrane</keyword>
<dbReference type="PROSITE" id="PS50850">
    <property type="entry name" value="MFS"/>
    <property type="match status" value="1"/>
</dbReference>
<gene>
    <name evidence="7" type="ORF">B0A50_08836</name>
</gene>
<dbReference type="SUPFAM" id="SSF103473">
    <property type="entry name" value="MFS general substrate transporter"/>
    <property type="match status" value="1"/>
</dbReference>
<feature type="domain" description="Major facilitator superfamily (MFS) profile" evidence="6">
    <location>
        <begin position="1"/>
        <end position="245"/>
    </location>
</feature>
<dbReference type="GO" id="GO:0016020">
    <property type="term" value="C:membrane"/>
    <property type="evidence" value="ECO:0007669"/>
    <property type="project" value="UniProtKB-SubCell"/>
</dbReference>
<proteinExistence type="predicted"/>
<comment type="caution">
    <text evidence="7">The sequence shown here is derived from an EMBL/GenBank/DDBJ whole genome shotgun (WGS) entry which is preliminary data.</text>
</comment>
<dbReference type="Proteomes" id="UP000308549">
    <property type="component" value="Unassembled WGS sequence"/>
</dbReference>
<evidence type="ECO:0000256" key="1">
    <source>
        <dbReference type="ARBA" id="ARBA00004141"/>
    </source>
</evidence>
<evidence type="ECO:0000256" key="2">
    <source>
        <dbReference type="ARBA" id="ARBA00022692"/>
    </source>
</evidence>
<dbReference type="Gene3D" id="1.20.1250.20">
    <property type="entry name" value="MFS general substrate transporter like domains"/>
    <property type="match status" value="1"/>
</dbReference>
<dbReference type="EMBL" id="NAJL01000123">
    <property type="protein sequence ID" value="TKA21638.1"/>
    <property type="molecule type" value="Genomic_DNA"/>
</dbReference>
<name>A0A4U0TIL5_9PEZI</name>
<dbReference type="AlphaFoldDB" id="A0A4U0TIL5"/>
<keyword evidence="2 5" id="KW-0812">Transmembrane</keyword>
<protein>
    <recommendedName>
        <fullName evidence="6">Major facilitator superfamily (MFS) profile domain-containing protein</fullName>
    </recommendedName>
</protein>
<evidence type="ECO:0000256" key="4">
    <source>
        <dbReference type="ARBA" id="ARBA00023136"/>
    </source>
</evidence>
<dbReference type="InterPro" id="IPR036259">
    <property type="entry name" value="MFS_trans_sf"/>
</dbReference>
<feature type="transmembrane region" description="Helical" evidence="5">
    <location>
        <begin position="195"/>
        <end position="217"/>
    </location>
</feature>
<organism evidence="7 8">
    <name type="scientific">Salinomyces thailandicus</name>
    <dbReference type="NCBI Taxonomy" id="706561"/>
    <lineage>
        <taxon>Eukaryota</taxon>
        <taxon>Fungi</taxon>
        <taxon>Dikarya</taxon>
        <taxon>Ascomycota</taxon>
        <taxon>Pezizomycotina</taxon>
        <taxon>Dothideomycetes</taxon>
        <taxon>Dothideomycetidae</taxon>
        <taxon>Mycosphaerellales</taxon>
        <taxon>Teratosphaeriaceae</taxon>
        <taxon>Salinomyces</taxon>
    </lineage>
</organism>
<sequence>WTYRVSFAIPAVGTLWLVYYRTYKMRSASRQLQIAKKKQKVTGYDKKSLSLTFSYFGSRVIATAFGWFANDVFFYGNKLFQSQFIAATTNSDSVITTWLWNLCNVGVSLCGYYLASFLIDNKLYGRKWMQIVGFIGCFICFTIPAFNYSYYAEGAGVHKFMAMYFLSSFFNQFGPNSVTFLVAAEVFPTPIRATAHGFSAACGKLGALLAAVLYNYIEVPTRFLVVPWFGLAGALVTFVFLPDTTGLDLKEQERRWAYIREGRENEYHGVAIHPKHLSLWERMRGVGKNYNAEEDYTQRVEEMRADWEAAMARRTAEKEGAELEVDDDDWSSEVSTFFERTRAKNGYDAGLRNRNRGGDSEKPPLE</sequence>
<feature type="transmembrane region" description="Helical" evidence="5">
    <location>
        <begin position="162"/>
        <end position="183"/>
    </location>
</feature>
<dbReference type="InterPro" id="IPR020846">
    <property type="entry name" value="MFS_dom"/>
</dbReference>
<keyword evidence="3 5" id="KW-1133">Transmembrane helix</keyword>
<feature type="transmembrane region" description="Helical" evidence="5">
    <location>
        <begin position="48"/>
        <end position="69"/>
    </location>
</feature>
<feature type="transmembrane region" description="Helical" evidence="5">
    <location>
        <begin position="6"/>
        <end position="23"/>
    </location>
</feature>
<evidence type="ECO:0000259" key="6">
    <source>
        <dbReference type="PROSITE" id="PS50850"/>
    </source>
</evidence>
<accession>A0A4U0TIL5</accession>
<feature type="transmembrane region" description="Helical" evidence="5">
    <location>
        <begin position="131"/>
        <end position="150"/>
    </location>
</feature>
<comment type="subcellular location">
    <subcellularLocation>
        <location evidence="1">Membrane</location>
        <topology evidence="1">Multi-pass membrane protein</topology>
    </subcellularLocation>
</comment>
<evidence type="ECO:0000313" key="7">
    <source>
        <dbReference type="EMBL" id="TKA21638.1"/>
    </source>
</evidence>
<reference evidence="7 8" key="1">
    <citation type="submission" date="2017-03" db="EMBL/GenBank/DDBJ databases">
        <title>Genomes of endolithic fungi from Antarctica.</title>
        <authorList>
            <person name="Coleine C."/>
            <person name="Masonjones S."/>
            <person name="Stajich J.E."/>
        </authorList>
    </citation>
    <scope>NUCLEOTIDE SEQUENCE [LARGE SCALE GENOMIC DNA]</scope>
    <source>
        <strain evidence="7 8">CCFEE 6315</strain>
    </source>
</reference>
<evidence type="ECO:0000256" key="3">
    <source>
        <dbReference type="ARBA" id="ARBA00022989"/>
    </source>
</evidence>
<dbReference type="GO" id="GO:0022857">
    <property type="term" value="F:transmembrane transporter activity"/>
    <property type="evidence" value="ECO:0007669"/>
    <property type="project" value="InterPro"/>
</dbReference>
<dbReference type="InterPro" id="IPR005828">
    <property type="entry name" value="MFS_sugar_transport-like"/>
</dbReference>